<feature type="transmembrane region" description="Helical" evidence="2">
    <location>
        <begin position="6"/>
        <end position="26"/>
    </location>
</feature>
<evidence type="ECO:0000256" key="1">
    <source>
        <dbReference type="SAM" id="Coils"/>
    </source>
</evidence>
<evidence type="ECO:0000313" key="4">
    <source>
        <dbReference type="Proteomes" id="UP000235731"/>
    </source>
</evidence>
<feature type="coiled-coil region" evidence="1">
    <location>
        <begin position="44"/>
        <end position="71"/>
    </location>
</feature>
<keyword evidence="1" id="KW-0175">Coiled coil</keyword>
<accession>A0A2N7PI12</accession>
<organism evidence="3 4">
    <name type="scientific">Caldimicrobium thiodismutans</name>
    <dbReference type="NCBI Taxonomy" id="1653476"/>
    <lineage>
        <taxon>Bacteria</taxon>
        <taxon>Pseudomonadati</taxon>
        <taxon>Thermodesulfobacteriota</taxon>
        <taxon>Thermodesulfobacteria</taxon>
        <taxon>Thermodesulfobacteriales</taxon>
        <taxon>Thermodesulfobacteriaceae</taxon>
        <taxon>Caldimicrobium</taxon>
    </lineage>
</organism>
<sequence length="191" mass="21454">MLDLSYIYLALTVFAVLILFFIALKISQLSKNLNRNLELLPPLLLNLKSASEKLQENLEVSKETFEKLNHLLEELKIVPRVVEEIGATVRDLEAFLKGQIETIKDDLHFTIEDLRDILKETKSISSELKGKTLQLTQGVDPLIKSLTESATTVKLLLDTVNTSLKKTVIEVNALTAGISEILKGLKRVFKL</sequence>
<evidence type="ECO:0000313" key="3">
    <source>
        <dbReference type="EMBL" id="PMP60624.1"/>
    </source>
</evidence>
<keyword evidence="2" id="KW-0472">Membrane</keyword>
<evidence type="ECO:0008006" key="5">
    <source>
        <dbReference type="Google" id="ProtNLM"/>
    </source>
</evidence>
<dbReference type="Proteomes" id="UP000235731">
    <property type="component" value="Unassembled WGS sequence"/>
</dbReference>
<keyword evidence="2" id="KW-1133">Transmembrane helix</keyword>
<keyword evidence="2" id="KW-0812">Transmembrane</keyword>
<proteinExistence type="predicted"/>
<reference evidence="3 4" key="1">
    <citation type="submission" date="2018-01" db="EMBL/GenBank/DDBJ databases">
        <title>Metagenomic assembled genomes from two thermal pools in the Uzon Caldera, Kamchatka, Russia.</title>
        <authorList>
            <person name="Wilkins L."/>
            <person name="Ettinger C."/>
        </authorList>
    </citation>
    <scope>NUCLEOTIDE SEQUENCE [LARGE SCALE GENOMIC DNA]</scope>
    <source>
        <strain evidence="3">ZAV-15</strain>
    </source>
</reference>
<protein>
    <recommendedName>
        <fullName evidence="5">DUF948 domain-containing protein</fullName>
    </recommendedName>
</protein>
<name>A0A2N7PI12_9BACT</name>
<dbReference type="AlphaFoldDB" id="A0A2N7PI12"/>
<evidence type="ECO:0000256" key="2">
    <source>
        <dbReference type="SAM" id="Phobius"/>
    </source>
</evidence>
<gene>
    <name evidence="3" type="ORF">C0197_06635</name>
</gene>
<comment type="caution">
    <text evidence="3">The sequence shown here is derived from an EMBL/GenBank/DDBJ whole genome shotgun (WGS) entry which is preliminary data.</text>
</comment>
<dbReference type="EMBL" id="PNIE01000102">
    <property type="protein sequence ID" value="PMP60624.1"/>
    <property type="molecule type" value="Genomic_DNA"/>
</dbReference>